<reference evidence="1 2" key="1">
    <citation type="submission" date="2017-06" db="EMBL/GenBank/DDBJ databases">
        <title>Comparative genomic analysis of Ambrosia Fusariam Clade fungi.</title>
        <authorList>
            <person name="Stajich J.E."/>
            <person name="Carrillo J."/>
            <person name="Kijimoto T."/>
            <person name="Eskalen A."/>
            <person name="O'Donnell K."/>
            <person name="Kasson M."/>
        </authorList>
    </citation>
    <scope>NUCLEOTIDE SEQUENCE [LARGE SCALE GENOMIC DNA]</scope>
    <source>
        <strain evidence="1 2">NRRL62584</strain>
    </source>
</reference>
<gene>
    <name evidence="1" type="ORF">CEP54_005255</name>
</gene>
<dbReference type="EMBL" id="NKCI01000039">
    <property type="protein sequence ID" value="RSL63417.1"/>
    <property type="molecule type" value="Genomic_DNA"/>
</dbReference>
<dbReference type="AlphaFoldDB" id="A0A428QDN7"/>
<sequence length="181" mass="20455">MTADLPEVVSNTTAGDWKGIDGEYDGLMKALRKHFVRTDGMEPEPRDLICGMYSRLVNIDGSFRSNPPCLYALFFDEATSRSFERKMDDLEAKCEQDDPGYEGEECFSYIEALLLMQSTFLSDEIRAFYRQHLGLAQDPVGDVLMKPEMCGEGWKHGKKYIEMRQSMGAEAKSSPVIQLAV</sequence>
<evidence type="ECO:0000313" key="2">
    <source>
        <dbReference type="Proteomes" id="UP000288168"/>
    </source>
</evidence>
<dbReference type="OrthoDB" id="5096178at2759"/>
<protein>
    <submittedName>
        <fullName evidence="1">Uncharacterized protein</fullName>
    </submittedName>
</protein>
<comment type="caution">
    <text evidence="1">The sequence shown here is derived from an EMBL/GenBank/DDBJ whole genome shotgun (WGS) entry which is preliminary data.</text>
</comment>
<keyword evidence="2" id="KW-1185">Reference proteome</keyword>
<dbReference type="Proteomes" id="UP000288168">
    <property type="component" value="Unassembled WGS sequence"/>
</dbReference>
<accession>A0A428QDN7</accession>
<organism evidence="1 2">
    <name type="scientific">Fusarium duplospermum</name>
    <dbReference type="NCBI Taxonomy" id="1325734"/>
    <lineage>
        <taxon>Eukaryota</taxon>
        <taxon>Fungi</taxon>
        <taxon>Dikarya</taxon>
        <taxon>Ascomycota</taxon>
        <taxon>Pezizomycotina</taxon>
        <taxon>Sordariomycetes</taxon>
        <taxon>Hypocreomycetidae</taxon>
        <taxon>Hypocreales</taxon>
        <taxon>Nectriaceae</taxon>
        <taxon>Fusarium</taxon>
        <taxon>Fusarium solani species complex</taxon>
    </lineage>
</organism>
<proteinExistence type="predicted"/>
<evidence type="ECO:0000313" key="1">
    <source>
        <dbReference type="EMBL" id="RSL63417.1"/>
    </source>
</evidence>
<name>A0A428QDN7_9HYPO</name>